<evidence type="ECO:0000313" key="1">
    <source>
        <dbReference type="EMBL" id="CAI9717111.1"/>
    </source>
</evidence>
<name>A0AA36EWR8_OCTVU</name>
<organism evidence="1 2">
    <name type="scientific">Octopus vulgaris</name>
    <name type="common">Common octopus</name>
    <dbReference type="NCBI Taxonomy" id="6645"/>
    <lineage>
        <taxon>Eukaryota</taxon>
        <taxon>Metazoa</taxon>
        <taxon>Spiralia</taxon>
        <taxon>Lophotrochozoa</taxon>
        <taxon>Mollusca</taxon>
        <taxon>Cephalopoda</taxon>
        <taxon>Coleoidea</taxon>
        <taxon>Octopodiformes</taxon>
        <taxon>Octopoda</taxon>
        <taxon>Incirrata</taxon>
        <taxon>Octopodidae</taxon>
        <taxon>Octopus</taxon>
    </lineage>
</organism>
<sequence>MLGFTFISSSSSSSFNVRFPCWHGLDGSTGVCEARRLHQAQSDLAVFLQLDALPSANHSVTVVGAFYVPDEADQQPRSDGAFYVPPARRPVGRRWLRPRSDGSLTCHRHWYHSYIFH</sequence>
<dbReference type="Proteomes" id="UP001162480">
    <property type="component" value="Chromosome 2"/>
</dbReference>
<proteinExistence type="predicted"/>
<gene>
    <name evidence="1" type="ORF">OCTVUL_1B029980</name>
</gene>
<keyword evidence="2" id="KW-1185">Reference proteome</keyword>
<evidence type="ECO:0000313" key="2">
    <source>
        <dbReference type="Proteomes" id="UP001162480"/>
    </source>
</evidence>
<dbReference type="AlphaFoldDB" id="A0AA36EWR8"/>
<dbReference type="EMBL" id="OX597815">
    <property type="protein sequence ID" value="CAI9717111.1"/>
    <property type="molecule type" value="Genomic_DNA"/>
</dbReference>
<protein>
    <submittedName>
        <fullName evidence="1">Uncharacterized protein</fullName>
    </submittedName>
</protein>
<accession>A0AA36EWR8</accession>
<reference evidence="1" key="1">
    <citation type="submission" date="2023-08" db="EMBL/GenBank/DDBJ databases">
        <authorList>
            <person name="Alioto T."/>
            <person name="Alioto T."/>
            <person name="Gomez Garrido J."/>
        </authorList>
    </citation>
    <scope>NUCLEOTIDE SEQUENCE</scope>
</reference>